<organism evidence="1">
    <name type="scientific">freshwater metagenome</name>
    <dbReference type="NCBI Taxonomy" id="449393"/>
    <lineage>
        <taxon>unclassified sequences</taxon>
        <taxon>metagenomes</taxon>
        <taxon>ecological metagenomes</taxon>
    </lineage>
</organism>
<dbReference type="Gene3D" id="3.30.559.30">
    <property type="entry name" value="Nonribosomal peptide synthetase, condensation domain"/>
    <property type="match status" value="1"/>
</dbReference>
<protein>
    <submittedName>
        <fullName evidence="1">Unannotated protein</fullName>
    </submittedName>
</protein>
<dbReference type="EMBL" id="CAFBLH010000002">
    <property type="protein sequence ID" value="CAB4856326.1"/>
    <property type="molecule type" value="Genomic_DNA"/>
</dbReference>
<accession>A0A6J7CE29</accession>
<evidence type="ECO:0000313" key="1">
    <source>
        <dbReference type="EMBL" id="CAB4856326.1"/>
    </source>
</evidence>
<dbReference type="AlphaFoldDB" id="A0A6J7CE29"/>
<sequence>MAMNLRLTPEQTAGLRAAAEQDGISMQEAALAAVDAYISRRPQRLSDAIARVANEDAELLHRLSQ</sequence>
<proteinExistence type="predicted"/>
<reference evidence="1" key="1">
    <citation type="submission" date="2020-05" db="EMBL/GenBank/DDBJ databases">
        <authorList>
            <person name="Chiriac C."/>
            <person name="Salcher M."/>
            <person name="Ghai R."/>
            <person name="Kavagutti S V."/>
        </authorList>
    </citation>
    <scope>NUCLEOTIDE SEQUENCE</scope>
</reference>
<gene>
    <name evidence="1" type="ORF">UFOPK3342_00166</name>
</gene>
<name>A0A6J7CE29_9ZZZZ</name>